<feature type="compositionally biased region" description="Acidic residues" evidence="1">
    <location>
        <begin position="199"/>
        <end position="245"/>
    </location>
</feature>
<keyword evidence="4" id="KW-1185">Reference proteome</keyword>
<evidence type="ECO:0008006" key="5">
    <source>
        <dbReference type="Google" id="ProtNLM"/>
    </source>
</evidence>
<gene>
    <name evidence="3" type="ORF">FEF27_10720</name>
</gene>
<evidence type="ECO:0000313" key="4">
    <source>
        <dbReference type="Proteomes" id="UP000306544"/>
    </source>
</evidence>
<comment type="caution">
    <text evidence="3">The sequence shown here is derived from an EMBL/GenBank/DDBJ whole genome shotgun (WGS) entry which is preliminary data.</text>
</comment>
<dbReference type="EMBL" id="VAWA01000016">
    <property type="protein sequence ID" value="TLP73081.1"/>
    <property type="molecule type" value="Genomic_DNA"/>
</dbReference>
<feature type="transmembrane region" description="Helical" evidence="2">
    <location>
        <begin position="33"/>
        <end position="55"/>
    </location>
</feature>
<accession>A0A5R9A316</accession>
<evidence type="ECO:0000313" key="3">
    <source>
        <dbReference type="EMBL" id="TLP73081.1"/>
    </source>
</evidence>
<proteinExistence type="predicted"/>
<keyword evidence="2" id="KW-1133">Transmembrane helix</keyword>
<sequence>MSHTPQENDAPAQPLSRRARRTAAGDTGRRLNAVPFVIAGAVVVILTAALLWWFLGRSEPEQTGDWTWTEEPADGVHARDVPPEDWETGWCLAGFSDEDSPANVIDCERNYDVQVLHRQELDDEVTDGEYPGDDIVAQQANQWCHDEIELNPEAVQAVDTELQIKLWHPSESTWNSEDDRLVSCFLARADGERLTGDFLADEPDSDDEGDDAEDDAEVDVVEEGREDDPEDEDSDAESEEDPEED</sequence>
<dbReference type="OrthoDB" id="3628931at2"/>
<feature type="region of interest" description="Disordered" evidence="1">
    <location>
        <begin position="1"/>
        <end position="24"/>
    </location>
</feature>
<dbReference type="Proteomes" id="UP000306544">
    <property type="component" value="Unassembled WGS sequence"/>
</dbReference>
<evidence type="ECO:0000256" key="2">
    <source>
        <dbReference type="SAM" id="Phobius"/>
    </source>
</evidence>
<keyword evidence="2" id="KW-0472">Membrane</keyword>
<protein>
    <recommendedName>
        <fullName evidence="5">Septum formation-related domain-containing protein</fullName>
    </recommendedName>
</protein>
<name>A0A5R9A316_9MICC</name>
<organism evidence="3 4">
    <name type="scientific">Nesterenkonia sphaerica</name>
    <dbReference type="NCBI Taxonomy" id="1804988"/>
    <lineage>
        <taxon>Bacteria</taxon>
        <taxon>Bacillati</taxon>
        <taxon>Actinomycetota</taxon>
        <taxon>Actinomycetes</taxon>
        <taxon>Micrococcales</taxon>
        <taxon>Micrococcaceae</taxon>
        <taxon>Nesterenkonia</taxon>
    </lineage>
</organism>
<evidence type="ECO:0000256" key="1">
    <source>
        <dbReference type="SAM" id="MobiDB-lite"/>
    </source>
</evidence>
<dbReference type="AlphaFoldDB" id="A0A5R9A316"/>
<dbReference type="RefSeq" id="WP_138170858.1">
    <property type="nucleotide sequence ID" value="NZ_VAWA01000016.1"/>
</dbReference>
<feature type="region of interest" description="Disordered" evidence="1">
    <location>
        <begin position="196"/>
        <end position="245"/>
    </location>
</feature>
<keyword evidence="2" id="KW-0812">Transmembrane</keyword>
<reference evidence="3 4" key="1">
    <citation type="submission" date="2019-05" db="EMBL/GenBank/DDBJ databases">
        <title>Nesterenkonia sp. GY239, isolated from the Southern Atlantic Ocean.</title>
        <authorList>
            <person name="Zhang G."/>
        </authorList>
    </citation>
    <scope>NUCLEOTIDE SEQUENCE [LARGE SCALE GENOMIC DNA]</scope>
    <source>
        <strain evidence="3 4">GY239</strain>
    </source>
</reference>